<comment type="caution">
    <text evidence="13">The sequence shown here is derived from an EMBL/GenBank/DDBJ whole genome shotgun (WGS) entry which is preliminary data.</text>
</comment>
<accession>A0A9P8AJB9</accession>
<keyword evidence="3" id="KW-0597">Phosphoprotein</keyword>
<keyword evidence="6 9" id="KW-0547">Nucleotide-binding</keyword>
<evidence type="ECO:0000256" key="1">
    <source>
        <dbReference type="ARBA" id="ARBA00005753"/>
    </source>
</evidence>
<dbReference type="GeneID" id="66117646"/>
<evidence type="ECO:0000256" key="5">
    <source>
        <dbReference type="ARBA" id="ARBA00022737"/>
    </source>
</evidence>
<evidence type="ECO:0000256" key="7">
    <source>
        <dbReference type="ARBA" id="ARBA00023149"/>
    </source>
</evidence>
<feature type="compositionally biased region" description="Low complexity" evidence="11">
    <location>
        <begin position="156"/>
        <end position="166"/>
    </location>
</feature>
<feature type="compositionally biased region" description="Polar residues" evidence="11">
    <location>
        <begin position="123"/>
        <end position="137"/>
    </location>
</feature>
<dbReference type="GO" id="GO:0004862">
    <property type="term" value="F:cAMP-dependent protein kinase inhibitor activity"/>
    <property type="evidence" value="ECO:0007669"/>
    <property type="project" value="TreeGrafter"/>
</dbReference>
<organism evidence="13 14">
    <name type="scientific">Scheffersomyces spartinae</name>
    <dbReference type="NCBI Taxonomy" id="45513"/>
    <lineage>
        <taxon>Eukaryota</taxon>
        <taxon>Fungi</taxon>
        <taxon>Dikarya</taxon>
        <taxon>Ascomycota</taxon>
        <taxon>Saccharomycotina</taxon>
        <taxon>Pichiomycetes</taxon>
        <taxon>Debaryomycetaceae</taxon>
        <taxon>Scheffersomyces</taxon>
    </lineage>
</organism>
<feature type="binding site" evidence="10">
    <location>
        <position position="428"/>
    </location>
    <ligand>
        <name>3',5'-cyclic AMP</name>
        <dbReference type="ChEBI" id="CHEBI:58165"/>
        <label>2</label>
    </ligand>
</feature>
<feature type="compositionally biased region" description="Basic and acidic residues" evidence="11">
    <location>
        <begin position="94"/>
        <end position="104"/>
    </location>
</feature>
<keyword evidence="14" id="KW-1185">Reference proteome</keyword>
<dbReference type="SMART" id="SM00394">
    <property type="entry name" value="RIIa"/>
    <property type="match status" value="1"/>
</dbReference>
<dbReference type="InterPro" id="IPR018488">
    <property type="entry name" value="cNMP-bd_CS"/>
</dbReference>
<dbReference type="EMBL" id="JAHMUF010000006">
    <property type="protein sequence ID" value="KAG7194596.1"/>
    <property type="molecule type" value="Genomic_DNA"/>
</dbReference>
<evidence type="ECO:0000313" key="13">
    <source>
        <dbReference type="EMBL" id="KAG7194596.1"/>
    </source>
</evidence>
<dbReference type="SMART" id="SM00100">
    <property type="entry name" value="cNMP"/>
    <property type="match status" value="2"/>
</dbReference>
<dbReference type="PROSITE" id="PS50042">
    <property type="entry name" value="CNMP_BINDING_3"/>
    <property type="match status" value="2"/>
</dbReference>
<dbReference type="FunFam" id="2.60.120.10:FF:000039">
    <property type="entry name" value="cAMP-dependent protein kinase regulatory subunit"/>
    <property type="match status" value="1"/>
</dbReference>
<keyword evidence="5" id="KW-0677">Repeat</keyword>
<dbReference type="GO" id="GO:0009267">
    <property type="term" value="P:cellular response to starvation"/>
    <property type="evidence" value="ECO:0007669"/>
    <property type="project" value="UniProtKB-ARBA"/>
</dbReference>
<evidence type="ECO:0000313" key="14">
    <source>
        <dbReference type="Proteomes" id="UP000790833"/>
    </source>
</evidence>
<feature type="region of interest" description="Disordered" evidence="11">
    <location>
        <begin position="84"/>
        <end position="166"/>
    </location>
</feature>
<dbReference type="InterPro" id="IPR003117">
    <property type="entry name" value="cAMP_dep_PK_reg_su_I/II_a/b"/>
</dbReference>
<evidence type="ECO:0000256" key="10">
    <source>
        <dbReference type="PIRSR" id="PIRSR000548-1"/>
    </source>
</evidence>
<keyword evidence="4 9" id="KW-0116">cAMP-binding</keyword>
<dbReference type="InterPro" id="IPR018490">
    <property type="entry name" value="cNMP-bd_dom_sf"/>
</dbReference>
<dbReference type="PIRSF" id="PIRSF000548">
    <property type="entry name" value="PK_regulatory"/>
    <property type="match status" value="1"/>
</dbReference>
<evidence type="ECO:0000256" key="3">
    <source>
        <dbReference type="ARBA" id="ARBA00022553"/>
    </source>
</evidence>
<dbReference type="OrthoDB" id="417078at2759"/>
<dbReference type="Proteomes" id="UP000790833">
    <property type="component" value="Unassembled WGS sequence"/>
</dbReference>
<dbReference type="GO" id="GO:0005952">
    <property type="term" value="C:cAMP-dependent protein kinase complex"/>
    <property type="evidence" value="ECO:0007669"/>
    <property type="project" value="InterPro"/>
</dbReference>
<evidence type="ECO:0000256" key="8">
    <source>
        <dbReference type="ARBA" id="ARBA00025979"/>
    </source>
</evidence>
<comment type="similarity">
    <text evidence="1 9">Belongs to the cAMP-dependent kinase regulatory chain family.</text>
</comment>
<evidence type="ECO:0000256" key="4">
    <source>
        <dbReference type="ARBA" id="ARBA00022566"/>
    </source>
</evidence>
<feature type="domain" description="Cyclic nucleotide-binding" evidence="12">
    <location>
        <begin position="235"/>
        <end position="350"/>
    </location>
</feature>
<comment type="subunit">
    <text evidence="8 9">Tetramer, composed of 2 regulatory (R) and 2 catalytic (C) subunits. In the presence of cAMP it dissociates into 2 active monomeric C subunits and an R dimer.</text>
</comment>
<protein>
    <recommendedName>
        <fullName evidence="2 9">cAMP-dependent protein kinase regulatory subunit</fullName>
    </recommendedName>
</protein>
<dbReference type="Pfam" id="PF02197">
    <property type="entry name" value="RIIa"/>
    <property type="match status" value="1"/>
</dbReference>
<dbReference type="FunFam" id="2.60.120.10:FF:000118">
    <property type="entry name" value="cAMP-dependent protein kinase regulatory subunit"/>
    <property type="match status" value="1"/>
</dbReference>
<dbReference type="CDD" id="cd12098">
    <property type="entry name" value="DD_R_ScPKA-like"/>
    <property type="match status" value="1"/>
</dbReference>
<feature type="binding site" evidence="10">
    <location>
        <position position="300"/>
    </location>
    <ligand>
        <name>3',5'-cyclic AMP</name>
        <dbReference type="ChEBI" id="CHEBI:58165"/>
        <label>1</label>
    </ligand>
</feature>
<dbReference type="PROSITE" id="PS00889">
    <property type="entry name" value="CNMP_BINDING_2"/>
    <property type="match status" value="2"/>
</dbReference>
<proteinExistence type="inferred from homology"/>
<evidence type="ECO:0000256" key="11">
    <source>
        <dbReference type="SAM" id="MobiDB-lite"/>
    </source>
</evidence>
<dbReference type="InterPro" id="IPR012198">
    <property type="entry name" value="cAMP_dep_PK_reg_su"/>
</dbReference>
<sequence>MTDSSLTPAYARELDLLQQELATHNPTDVLQFCANYFNSKLELQRCHLWQQEAKAQAAGINLFPAVSVNSSNAASRLLSSLTKQPSFKSPFSDNDPHANHHDDPLGGAPAPGSAITAAEPNAPDSSANLFKSYNVGKTSAKHVQDAPDPNDPTTETGSSKNTSSSAFSSFSNKAASGFKFAPKFPIAFNANRRTSVSAETINPNIFKSSDWKPPVNDLTPEQREELAGNLASNFLFRQLDANSKKTVVAALTKKLFAKDSEIIKQGDEGDYFYIIESGTVDFYVNGTMVSSAGEGASFGELALMYNSPRAATVVATSNVTCWALDRSTFRHIILEGTFNRRLMYEDFLKDVPILKVLSNTERSKLADALSSEIFHKGDQIVKEGQQGENFYFIESGNCNVIKEGEGVVAKLGKGDYFGELALLNDKPRAATVEAVDNVIVATLGKSGFSRLLGPAVEVLKQQDPTAH</sequence>
<evidence type="ECO:0000256" key="6">
    <source>
        <dbReference type="ARBA" id="ARBA00022741"/>
    </source>
</evidence>
<dbReference type="GO" id="GO:0005829">
    <property type="term" value="C:cytosol"/>
    <property type="evidence" value="ECO:0007669"/>
    <property type="project" value="TreeGrafter"/>
</dbReference>
<dbReference type="PRINTS" id="PR00103">
    <property type="entry name" value="CAMPKINASE"/>
</dbReference>
<evidence type="ECO:0000256" key="2">
    <source>
        <dbReference type="ARBA" id="ARBA00020355"/>
    </source>
</evidence>
<dbReference type="GO" id="GO:0005634">
    <property type="term" value="C:nucleus"/>
    <property type="evidence" value="ECO:0007669"/>
    <property type="project" value="TreeGrafter"/>
</dbReference>
<dbReference type="InterPro" id="IPR014710">
    <property type="entry name" value="RmlC-like_jellyroll"/>
</dbReference>
<dbReference type="PROSITE" id="PS00888">
    <property type="entry name" value="CNMP_BINDING_1"/>
    <property type="match status" value="2"/>
</dbReference>
<dbReference type="SUPFAM" id="SSF51206">
    <property type="entry name" value="cAMP-binding domain-like"/>
    <property type="match status" value="2"/>
</dbReference>
<feature type="binding site" evidence="10">
    <location>
        <position position="309"/>
    </location>
    <ligand>
        <name>3',5'-cyclic AMP</name>
        <dbReference type="ChEBI" id="CHEBI:58165"/>
        <label>1</label>
    </ligand>
</feature>
<dbReference type="Gene3D" id="2.60.120.10">
    <property type="entry name" value="Jelly Rolls"/>
    <property type="match status" value="2"/>
</dbReference>
<evidence type="ECO:0000259" key="12">
    <source>
        <dbReference type="PROSITE" id="PS50042"/>
    </source>
</evidence>
<dbReference type="AlphaFoldDB" id="A0A9P8AJB9"/>
<dbReference type="CDD" id="cd00038">
    <property type="entry name" value="CAP_ED"/>
    <property type="match status" value="2"/>
</dbReference>
<gene>
    <name evidence="13" type="ORF">KQ657_004272</name>
</gene>
<dbReference type="PANTHER" id="PTHR11635">
    <property type="entry name" value="CAMP-DEPENDENT PROTEIN KINASE REGULATORY CHAIN"/>
    <property type="match status" value="1"/>
</dbReference>
<evidence type="ECO:0000256" key="9">
    <source>
        <dbReference type="PIRNR" id="PIRNR000548"/>
    </source>
</evidence>
<dbReference type="Pfam" id="PF00027">
    <property type="entry name" value="cNMP_binding"/>
    <property type="match status" value="2"/>
</dbReference>
<dbReference type="RefSeq" id="XP_043050143.1">
    <property type="nucleotide sequence ID" value="XM_043194946.1"/>
</dbReference>
<dbReference type="PANTHER" id="PTHR11635:SF152">
    <property type="entry name" value="CAMP-DEPENDENT PROTEIN KINASE TYPE I REGULATORY SUBUNIT-RELATED"/>
    <property type="match status" value="1"/>
</dbReference>
<name>A0A9P8AJB9_9ASCO</name>
<dbReference type="InterPro" id="IPR050503">
    <property type="entry name" value="cAMP-dep_PK_reg_su-like"/>
</dbReference>
<feature type="binding site" evidence="10">
    <location>
        <position position="419"/>
    </location>
    <ligand>
        <name>3',5'-cyclic AMP</name>
        <dbReference type="ChEBI" id="CHEBI:58165"/>
        <label>2</label>
    </ligand>
</feature>
<dbReference type="GO" id="GO:0030552">
    <property type="term" value="F:cAMP binding"/>
    <property type="evidence" value="ECO:0007669"/>
    <property type="project" value="UniProtKB-KW"/>
</dbReference>
<feature type="domain" description="Cyclic nucleotide-binding" evidence="12">
    <location>
        <begin position="353"/>
        <end position="461"/>
    </location>
</feature>
<dbReference type="InterPro" id="IPR000595">
    <property type="entry name" value="cNMP-bd_dom"/>
</dbReference>
<reference evidence="13" key="1">
    <citation type="submission" date="2021-03" db="EMBL/GenBank/DDBJ databases">
        <authorList>
            <person name="Palmer J.M."/>
        </authorList>
    </citation>
    <scope>NUCLEOTIDE SEQUENCE</scope>
    <source>
        <strain evidence="13">ARV_011</strain>
    </source>
</reference>
<dbReference type="GO" id="GO:0034236">
    <property type="term" value="F:protein kinase A catalytic subunit binding"/>
    <property type="evidence" value="ECO:0007669"/>
    <property type="project" value="TreeGrafter"/>
</dbReference>
<keyword evidence="7 9" id="KW-0114">cAMP</keyword>